<dbReference type="InterPro" id="IPR036390">
    <property type="entry name" value="WH_DNA-bd_sf"/>
</dbReference>
<feature type="compositionally biased region" description="Low complexity" evidence="5">
    <location>
        <begin position="344"/>
        <end position="364"/>
    </location>
</feature>
<proteinExistence type="inferred from homology"/>
<dbReference type="GO" id="GO:0003700">
    <property type="term" value="F:DNA-binding transcription factor activity"/>
    <property type="evidence" value="ECO:0007669"/>
    <property type="project" value="InterPro"/>
</dbReference>
<keyword evidence="3" id="KW-0539">Nucleus</keyword>
<protein>
    <recommendedName>
        <fullName evidence="6">HSF-type DNA-binding domain-containing protein</fullName>
    </recommendedName>
</protein>
<feature type="compositionally biased region" description="Polar residues" evidence="5">
    <location>
        <begin position="721"/>
        <end position="732"/>
    </location>
</feature>
<comment type="subcellular location">
    <subcellularLocation>
        <location evidence="1">Nucleus</location>
    </subcellularLocation>
</comment>
<feature type="compositionally biased region" description="Polar residues" evidence="5">
    <location>
        <begin position="499"/>
        <end position="517"/>
    </location>
</feature>
<feature type="region of interest" description="Disordered" evidence="5">
    <location>
        <begin position="765"/>
        <end position="824"/>
    </location>
</feature>
<reference evidence="7" key="1">
    <citation type="submission" date="2021-01" db="EMBL/GenBank/DDBJ databases">
        <authorList>
            <person name="Corre E."/>
            <person name="Pelletier E."/>
            <person name="Niang G."/>
            <person name="Scheremetjew M."/>
            <person name="Finn R."/>
            <person name="Kale V."/>
            <person name="Holt S."/>
            <person name="Cochrane G."/>
            <person name="Meng A."/>
            <person name="Brown T."/>
            <person name="Cohen L."/>
        </authorList>
    </citation>
    <scope>NUCLEOTIDE SEQUENCE</scope>
    <source>
        <strain evidence="7">MM31A-1</strain>
    </source>
</reference>
<feature type="compositionally biased region" description="Polar residues" evidence="5">
    <location>
        <begin position="385"/>
        <end position="398"/>
    </location>
</feature>
<feature type="compositionally biased region" description="Low complexity" evidence="5">
    <location>
        <begin position="310"/>
        <end position="335"/>
    </location>
</feature>
<feature type="region of interest" description="Disordered" evidence="5">
    <location>
        <begin position="741"/>
        <end position="760"/>
    </location>
</feature>
<dbReference type="SMART" id="SM00415">
    <property type="entry name" value="HSF"/>
    <property type="match status" value="1"/>
</dbReference>
<dbReference type="SUPFAM" id="SSF46785">
    <property type="entry name" value="Winged helix' DNA-binding domain"/>
    <property type="match status" value="1"/>
</dbReference>
<feature type="compositionally biased region" description="Basic and acidic residues" evidence="5">
    <location>
        <begin position="812"/>
        <end position="824"/>
    </location>
</feature>
<feature type="region of interest" description="Disordered" evidence="5">
    <location>
        <begin position="126"/>
        <end position="200"/>
    </location>
</feature>
<feature type="region of interest" description="Disordered" evidence="5">
    <location>
        <begin position="385"/>
        <end position="732"/>
    </location>
</feature>
<feature type="domain" description="HSF-type DNA-binding" evidence="6">
    <location>
        <begin position="40"/>
        <end position="801"/>
    </location>
</feature>
<feature type="compositionally biased region" description="Polar residues" evidence="5">
    <location>
        <begin position="625"/>
        <end position="637"/>
    </location>
</feature>
<feature type="compositionally biased region" description="Polar residues" evidence="5">
    <location>
        <begin position="657"/>
        <end position="699"/>
    </location>
</feature>
<dbReference type="Gene3D" id="1.10.10.10">
    <property type="entry name" value="Winged helix-like DNA-binding domain superfamily/Winged helix DNA-binding domain"/>
    <property type="match status" value="1"/>
</dbReference>
<feature type="compositionally biased region" description="Low complexity" evidence="5">
    <location>
        <begin position="187"/>
        <end position="200"/>
    </location>
</feature>
<gene>
    <name evidence="7" type="ORF">CDEB00056_LOCUS6548</name>
</gene>
<feature type="compositionally biased region" description="Gly residues" evidence="5">
    <location>
        <begin position="405"/>
        <end position="414"/>
    </location>
</feature>
<keyword evidence="2" id="KW-0238">DNA-binding</keyword>
<dbReference type="PANTHER" id="PTHR10015:SF206">
    <property type="entry name" value="HSF-TYPE DNA-BINDING DOMAIN-CONTAINING PROTEIN"/>
    <property type="match status" value="1"/>
</dbReference>
<evidence type="ECO:0000256" key="2">
    <source>
        <dbReference type="ARBA" id="ARBA00023125"/>
    </source>
</evidence>
<dbReference type="GO" id="GO:0043565">
    <property type="term" value="F:sequence-specific DNA binding"/>
    <property type="evidence" value="ECO:0007669"/>
    <property type="project" value="InterPro"/>
</dbReference>
<dbReference type="EMBL" id="HBIO01008568">
    <property type="protein sequence ID" value="CAE0461707.1"/>
    <property type="molecule type" value="Transcribed_RNA"/>
</dbReference>
<dbReference type="GO" id="GO:0005634">
    <property type="term" value="C:nucleus"/>
    <property type="evidence" value="ECO:0007669"/>
    <property type="project" value="UniProtKB-SubCell"/>
</dbReference>
<evidence type="ECO:0000256" key="1">
    <source>
        <dbReference type="ARBA" id="ARBA00004123"/>
    </source>
</evidence>
<evidence type="ECO:0000259" key="6">
    <source>
        <dbReference type="SMART" id="SM00415"/>
    </source>
</evidence>
<feature type="compositionally biased region" description="Basic and acidic residues" evidence="5">
    <location>
        <begin position="419"/>
        <end position="430"/>
    </location>
</feature>
<dbReference type="InterPro" id="IPR036388">
    <property type="entry name" value="WH-like_DNA-bd_sf"/>
</dbReference>
<feature type="compositionally biased region" description="Low complexity" evidence="5">
    <location>
        <begin position="284"/>
        <end position="297"/>
    </location>
</feature>
<sequence>MSSMDPPPGKFLIDGKESSSNTIHQGEEGANEEIQIPLPMATRFPIKLMQILDENAHSEVIHWLPHGRGFLISNKKRFAEEILPKYFKESKYTSFTRRLNRWNFVIQTHGRSKASYFHPSFVRDGDHNALLDMQPQPQTKKQKSSKSPTSSGGSASGTRKGRTSHQVQQQEEEDPPSLSSGGKDRVATATSSMSSSLLPSSAAGMMGDYSGAAAAMYGQQQHPQYPSQEHFQQLPMLPIAHQQAHQMMQHHHQAHQQHHQNLMERGRSASNSGTGSGSGGYHPSGGDSSSNNDMNSSVNTASGMVPLPWNPQQQQQHPQQPWNNSRQPYGPYYGSYDGGGGTRGSTSTAAARNSSSSLPANSNQSAADASGAAIVTGSSTANNTISSPPHYFHNNSNPYFPFLQGGQGQGGGPGQQHQGGDRDRRRENRDQQSSGGSHHYGQHQQFEYDDGRPSGGSNLPMRMQGAASQQRSGGDGEGFYNRNYFSQHSGFPGDFNGMMRSSNYGTQPGEQTFSSMANPPRYSPFPISRYGGADAGPTGVGGGGGNPQQPQPYSPSYNQQQQSQQTFPPSSYGRQYGDFSRQAQGRDGQPQRRGGTTAMRMGATSSMYDSESQNDNRGTHADARQGQSQTTNSNSTMRAAGDTGGDVNIMMDPPLSAQPQENQEGGTYPNTGASTTYPDPMSSSGFGFSADQCTTNTSSGGSGAADPTMNQFFDPLRGHIASSSGPESSQMQQAKLYGAMGRLPNVPTGEPRGYGDNFPLDSGNVITIGRPSSGVGGGSNSAPNNDVKDNKYAPLDHIASGTISAPSPLSLFDDKPVPYKSEDD</sequence>
<dbReference type="AlphaFoldDB" id="A0A7S3Q0J0"/>
<dbReference type="InterPro" id="IPR000232">
    <property type="entry name" value="HSF_DNA-bd"/>
</dbReference>
<feature type="compositionally biased region" description="Low complexity" evidence="5">
    <location>
        <begin position="581"/>
        <end position="595"/>
    </location>
</feature>
<dbReference type="FunFam" id="1.10.10.10:FF:000479">
    <property type="entry name" value="Predicted protein"/>
    <property type="match status" value="1"/>
</dbReference>
<name>A0A7S3Q0J0_9STRA</name>
<feature type="compositionally biased region" description="Basic residues" evidence="5">
    <location>
        <begin position="248"/>
        <end position="258"/>
    </location>
</feature>
<feature type="compositionally biased region" description="Gly residues" evidence="5">
    <location>
        <begin position="274"/>
        <end position="283"/>
    </location>
</feature>
<organism evidence="7">
    <name type="scientific">Chaetoceros debilis</name>
    <dbReference type="NCBI Taxonomy" id="122233"/>
    <lineage>
        <taxon>Eukaryota</taxon>
        <taxon>Sar</taxon>
        <taxon>Stramenopiles</taxon>
        <taxon>Ochrophyta</taxon>
        <taxon>Bacillariophyta</taxon>
        <taxon>Coscinodiscophyceae</taxon>
        <taxon>Chaetocerotophycidae</taxon>
        <taxon>Chaetocerotales</taxon>
        <taxon>Chaetocerotaceae</taxon>
        <taxon>Chaetoceros</taxon>
    </lineage>
</organism>
<dbReference type="Pfam" id="PF00447">
    <property type="entry name" value="HSF_DNA-bind"/>
    <property type="match status" value="1"/>
</dbReference>
<feature type="region of interest" description="Disordered" evidence="5">
    <location>
        <begin position="1"/>
        <end position="31"/>
    </location>
</feature>
<evidence type="ECO:0000313" key="7">
    <source>
        <dbReference type="EMBL" id="CAE0461707.1"/>
    </source>
</evidence>
<evidence type="ECO:0000256" key="5">
    <source>
        <dbReference type="SAM" id="MobiDB-lite"/>
    </source>
</evidence>
<evidence type="ECO:0000256" key="4">
    <source>
        <dbReference type="RuleBase" id="RU004020"/>
    </source>
</evidence>
<evidence type="ECO:0000256" key="3">
    <source>
        <dbReference type="ARBA" id="ARBA00023242"/>
    </source>
</evidence>
<comment type="similarity">
    <text evidence="4">Belongs to the HSF family.</text>
</comment>
<feature type="region of interest" description="Disordered" evidence="5">
    <location>
        <begin position="242"/>
        <end position="364"/>
    </location>
</feature>
<accession>A0A7S3Q0J0</accession>
<feature type="compositionally biased region" description="Low complexity" evidence="5">
    <location>
        <begin position="554"/>
        <end position="571"/>
    </location>
</feature>
<feature type="compositionally biased region" description="Low complexity" evidence="5">
    <location>
        <begin position="134"/>
        <end position="158"/>
    </location>
</feature>
<feature type="compositionally biased region" description="Polar residues" evidence="5">
    <location>
        <begin position="603"/>
        <end position="616"/>
    </location>
</feature>
<dbReference type="PANTHER" id="PTHR10015">
    <property type="entry name" value="HEAT SHOCK TRANSCRIPTION FACTOR"/>
    <property type="match status" value="1"/>
</dbReference>